<proteinExistence type="predicted"/>
<dbReference type="EMBL" id="LXQA010596138">
    <property type="protein sequence ID" value="MCI61249.1"/>
    <property type="molecule type" value="Genomic_DNA"/>
</dbReference>
<reference evidence="2 3" key="1">
    <citation type="journal article" date="2018" name="Front. Plant Sci.">
        <title>Red Clover (Trifolium pratense) and Zigzag Clover (T. medium) - A Picture of Genomic Similarities and Differences.</title>
        <authorList>
            <person name="Dluhosova J."/>
            <person name="Istvanek J."/>
            <person name="Nedelnik J."/>
            <person name="Repkova J."/>
        </authorList>
    </citation>
    <scope>NUCLEOTIDE SEQUENCE [LARGE SCALE GENOMIC DNA]</scope>
    <source>
        <strain evidence="3">cv. 10/8</strain>
        <tissue evidence="2">Leaf</tissue>
    </source>
</reference>
<dbReference type="AlphaFoldDB" id="A0A392TJB2"/>
<dbReference type="PROSITE" id="PS50013">
    <property type="entry name" value="CHROMO_2"/>
    <property type="match status" value="1"/>
</dbReference>
<keyword evidence="3" id="KW-1185">Reference proteome</keyword>
<accession>A0A392TJB2</accession>
<dbReference type="SUPFAM" id="SSF54160">
    <property type="entry name" value="Chromo domain-like"/>
    <property type="match status" value="1"/>
</dbReference>
<name>A0A392TJB2_9FABA</name>
<evidence type="ECO:0000313" key="3">
    <source>
        <dbReference type="Proteomes" id="UP000265520"/>
    </source>
</evidence>
<evidence type="ECO:0000313" key="2">
    <source>
        <dbReference type="EMBL" id="MCI61249.1"/>
    </source>
</evidence>
<dbReference type="Gene3D" id="2.40.50.40">
    <property type="match status" value="1"/>
</dbReference>
<dbReference type="InterPro" id="IPR023780">
    <property type="entry name" value="Chromo_domain"/>
</dbReference>
<feature type="non-terminal residue" evidence="2">
    <location>
        <position position="88"/>
    </location>
</feature>
<dbReference type="InterPro" id="IPR000953">
    <property type="entry name" value="Chromo/chromo_shadow_dom"/>
</dbReference>
<feature type="non-terminal residue" evidence="2">
    <location>
        <position position="1"/>
    </location>
</feature>
<dbReference type="Proteomes" id="UP000265520">
    <property type="component" value="Unassembled WGS sequence"/>
</dbReference>
<feature type="domain" description="Chromo" evidence="1">
    <location>
        <begin position="32"/>
        <end position="88"/>
    </location>
</feature>
<protein>
    <recommendedName>
        <fullName evidence="1">Chromo domain-containing protein</fullName>
    </recommendedName>
</protein>
<sequence>VFHVSFLKKAVGDYQVQGDLPKELEVTDAEDVCPDKVLGSRVDMQGGVSVPQSLIKWKNRSIDDVTWEDNAYIRGQFPNFLEDKDVEK</sequence>
<dbReference type="InterPro" id="IPR016197">
    <property type="entry name" value="Chromo-like_dom_sf"/>
</dbReference>
<comment type="caution">
    <text evidence="2">The sequence shown here is derived from an EMBL/GenBank/DDBJ whole genome shotgun (WGS) entry which is preliminary data.</text>
</comment>
<dbReference type="Pfam" id="PF00385">
    <property type="entry name" value="Chromo"/>
    <property type="match status" value="1"/>
</dbReference>
<evidence type="ECO:0000259" key="1">
    <source>
        <dbReference type="PROSITE" id="PS50013"/>
    </source>
</evidence>
<organism evidence="2 3">
    <name type="scientific">Trifolium medium</name>
    <dbReference type="NCBI Taxonomy" id="97028"/>
    <lineage>
        <taxon>Eukaryota</taxon>
        <taxon>Viridiplantae</taxon>
        <taxon>Streptophyta</taxon>
        <taxon>Embryophyta</taxon>
        <taxon>Tracheophyta</taxon>
        <taxon>Spermatophyta</taxon>
        <taxon>Magnoliopsida</taxon>
        <taxon>eudicotyledons</taxon>
        <taxon>Gunneridae</taxon>
        <taxon>Pentapetalae</taxon>
        <taxon>rosids</taxon>
        <taxon>fabids</taxon>
        <taxon>Fabales</taxon>
        <taxon>Fabaceae</taxon>
        <taxon>Papilionoideae</taxon>
        <taxon>50 kb inversion clade</taxon>
        <taxon>NPAAA clade</taxon>
        <taxon>Hologalegina</taxon>
        <taxon>IRL clade</taxon>
        <taxon>Trifolieae</taxon>
        <taxon>Trifolium</taxon>
    </lineage>
</organism>